<dbReference type="InterPro" id="IPR035684">
    <property type="entry name" value="ArgRS_core"/>
</dbReference>
<keyword evidence="4" id="KW-0963">Cytoplasm</keyword>
<evidence type="ECO:0000256" key="6">
    <source>
        <dbReference type="ARBA" id="ARBA00022741"/>
    </source>
</evidence>
<dbReference type="InterPro" id="IPR005148">
    <property type="entry name" value="Arg-tRNA-synth_N"/>
</dbReference>
<evidence type="ECO:0000256" key="1">
    <source>
        <dbReference type="ARBA" id="ARBA00004514"/>
    </source>
</evidence>
<dbReference type="FunFam" id="1.10.730.10:FF:000064">
    <property type="entry name" value="Probable arginine--tRNA ligase, cytoplasmic"/>
    <property type="match status" value="1"/>
</dbReference>
<dbReference type="Pfam" id="PF05746">
    <property type="entry name" value="DALR_1"/>
    <property type="match status" value="1"/>
</dbReference>
<dbReference type="PROSITE" id="PS00178">
    <property type="entry name" value="AA_TRNA_LIGASE_I"/>
    <property type="match status" value="1"/>
</dbReference>
<dbReference type="SMART" id="SM01016">
    <property type="entry name" value="Arg_tRNA_synt_N"/>
    <property type="match status" value="1"/>
</dbReference>
<evidence type="ECO:0000256" key="11">
    <source>
        <dbReference type="ARBA" id="ARBA00049339"/>
    </source>
</evidence>
<dbReference type="InterPro" id="IPR001278">
    <property type="entry name" value="Arg-tRNA-ligase"/>
</dbReference>
<comment type="subcellular location">
    <subcellularLocation>
        <location evidence="1">Cytoplasm</location>
        <location evidence="1">Cytosol</location>
    </subcellularLocation>
</comment>
<evidence type="ECO:0000256" key="5">
    <source>
        <dbReference type="ARBA" id="ARBA00022598"/>
    </source>
</evidence>
<dbReference type="InterPro" id="IPR014729">
    <property type="entry name" value="Rossmann-like_a/b/a_fold"/>
</dbReference>
<dbReference type="PANTHER" id="PTHR11956:SF5">
    <property type="entry name" value="ARGININE--TRNA LIGASE, CYTOPLASMIC"/>
    <property type="match status" value="1"/>
</dbReference>
<dbReference type="SUPFAM" id="SSF47323">
    <property type="entry name" value="Anticodon-binding domain of a subclass of class I aminoacyl-tRNA synthetases"/>
    <property type="match status" value="1"/>
</dbReference>
<proteinExistence type="inferred from homology"/>
<dbReference type="HAMAP" id="MF_00123">
    <property type="entry name" value="Arg_tRNA_synth"/>
    <property type="match status" value="1"/>
</dbReference>
<organism evidence="16 17">
    <name type="scientific">Daphnia galeata</name>
    <dbReference type="NCBI Taxonomy" id="27404"/>
    <lineage>
        <taxon>Eukaryota</taxon>
        <taxon>Metazoa</taxon>
        <taxon>Ecdysozoa</taxon>
        <taxon>Arthropoda</taxon>
        <taxon>Crustacea</taxon>
        <taxon>Branchiopoda</taxon>
        <taxon>Diplostraca</taxon>
        <taxon>Cladocera</taxon>
        <taxon>Anomopoda</taxon>
        <taxon>Daphniidae</taxon>
        <taxon>Daphnia</taxon>
    </lineage>
</organism>
<dbReference type="PANTHER" id="PTHR11956">
    <property type="entry name" value="ARGINYL-TRNA SYNTHETASE"/>
    <property type="match status" value="1"/>
</dbReference>
<dbReference type="GO" id="GO:0005829">
    <property type="term" value="C:cytosol"/>
    <property type="evidence" value="ECO:0007669"/>
    <property type="project" value="UniProtKB-SubCell"/>
</dbReference>
<feature type="domain" description="Arginyl tRNA synthetase N-terminal" evidence="15">
    <location>
        <begin position="93"/>
        <end position="180"/>
    </location>
</feature>
<sequence length="673" mass="75899">MDSAKIQQLKERAAKAEAEITLLMQQLTMLKSGGVVQQDSEDNGEIEKLVAENGKLNYRINIMKRALEDNSSPQNVKKSVAKSDPNGMVNILGKLEELFGLAIKQAFPEVKDFQVVVVSTTPNFGDYQFNGAMSLSKVLKTLGKSLNPRDVATAVQKSVPANEVIETLDLAGPGFINIKLKASFVQEQLSLLVMRGVRPPCGVEKKRVMVDFSSPNIAKEMHVGHLRSTIIGDSICRLLEFLGHEVLRINHVGDWGTQFGMLLAHLEDRFPNFAEETPPIGDLQSFYKESKIRFDSDADFKKRAYACVVKLQSHDPVYIKGWQAICDVSRREFQKIYDRLDIKIKERGESFYQDLMKKTVQLLEEAGVLIEDEGRKVMFAPNIAVPLTVVKSDGGYTYDTSDMAAIRQRVHDESADWVIYVVDMGQSGHFETIFACAEVAGWLDRKKTRVEHVGFGVVLGEDRKKFKSRSSETVRLVDLLDEGLRRAKEKLIEKERDKVLTPEELESAQQAVAYGCIKYSDLAHNRIADYVFSFDKMLEDKGNTAVYLLYAYTRIRSIARTANVTDEQIKKAVADGIPLSHDKEMKLAKLLLRFPETIVRLTFDLCLHPLCEFLYEVSTAFTEFYDVCYCVEKDRTTGQIVKINMDRMALCEATANVMAQCFSLLGLKPVQKM</sequence>
<dbReference type="Gene3D" id="3.40.50.620">
    <property type="entry name" value="HUPs"/>
    <property type="match status" value="1"/>
</dbReference>
<dbReference type="Gene3D" id="3.30.1360.70">
    <property type="entry name" value="Arginyl tRNA synthetase N-terminal domain"/>
    <property type="match status" value="1"/>
</dbReference>
<name>A0A8J2W1M8_9CRUS</name>
<dbReference type="Proteomes" id="UP000789390">
    <property type="component" value="Unassembled WGS sequence"/>
</dbReference>
<keyword evidence="8 13" id="KW-0648">Protein biosynthesis</keyword>
<dbReference type="EC" id="6.1.1.19" evidence="3"/>
<dbReference type="InterPro" id="IPR008909">
    <property type="entry name" value="DALR_anticod-bd"/>
</dbReference>
<dbReference type="FunFam" id="3.30.1360.70:FF:000002">
    <property type="entry name" value="arginine--tRNA ligase, cytoplasmic"/>
    <property type="match status" value="1"/>
</dbReference>
<dbReference type="AlphaFoldDB" id="A0A8J2W1M8"/>
<dbReference type="Pfam" id="PF00750">
    <property type="entry name" value="tRNA-synt_1d"/>
    <property type="match status" value="1"/>
</dbReference>
<dbReference type="GO" id="GO:0017101">
    <property type="term" value="C:aminoacyl-tRNA synthetase multienzyme complex"/>
    <property type="evidence" value="ECO:0007669"/>
    <property type="project" value="UniProtKB-ARBA"/>
</dbReference>
<dbReference type="InterPro" id="IPR009080">
    <property type="entry name" value="tRNAsynth_Ia_anticodon-bd"/>
</dbReference>
<evidence type="ECO:0000256" key="4">
    <source>
        <dbReference type="ARBA" id="ARBA00022490"/>
    </source>
</evidence>
<feature type="domain" description="DALR anticodon binding" evidence="14">
    <location>
        <begin position="548"/>
        <end position="673"/>
    </location>
</feature>
<dbReference type="SUPFAM" id="SSF52374">
    <property type="entry name" value="Nucleotidylyl transferase"/>
    <property type="match status" value="1"/>
</dbReference>
<comment type="catalytic activity">
    <reaction evidence="11">
        <text>tRNA(Arg) + L-arginine + ATP = L-arginyl-tRNA(Arg) + AMP + diphosphate</text>
        <dbReference type="Rhea" id="RHEA:20301"/>
        <dbReference type="Rhea" id="RHEA-COMP:9658"/>
        <dbReference type="Rhea" id="RHEA-COMP:9673"/>
        <dbReference type="ChEBI" id="CHEBI:30616"/>
        <dbReference type="ChEBI" id="CHEBI:32682"/>
        <dbReference type="ChEBI" id="CHEBI:33019"/>
        <dbReference type="ChEBI" id="CHEBI:78442"/>
        <dbReference type="ChEBI" id="CHEBI:78513"/>
        <dbReference type="ChEBI" id="CHEBI:456215"/>
        <dbReference type="EC" id="6.1.1.19"/>
    </reaction>
</comment>
<protein>
    <recommendedName>
        <fullName evidence="12">Probable arginine--tRNA ligase, cytoplasmic</fullName>
        <ecNumber evidence="3">6.1.1.19</ecNumber>
    </recommendedName>
    <alternativeName>
        <fullName evidence="10">Arginyl-tRNA synthetase</fullName>
    </alternativeName>
</protein>
<dbReference type="CDD" id="cd00671">
    <property type="entry name" value="ArgRS_core"/>
    <property type="match status" value="1"/>
</dbReference>
<dbReference type="PRINTS" id="PR01038">
    <property type="entry name" value="TRNASYNTHARG"/>
</dbReference>
<gene>
    <name evidence="16" type="ORF">DGAL_LOCUS3642</name>
</gene>
<keyword evidence="5 13" id="KW-0436">Ligase</keyword>
<evidence type="ECO:0000313" key="16">
    <source>
        <dbReference type="EMBL" id="CAH0101312.1"/>
    </source>
</evidence>
<evidence type="ECO:0000313" key="17">
    <source>
        <dbReference type="Proteomes" id="UP000789390"/>
    </source>
</evidence>
<dbReference type="SUPFAM" id="SSF55190">
    <property type="entry name" value="Arginyl-tRNA synthetase (ArgRS), N-terminal 'additional' domain"/>
    <property type="match status" value="1"/>
</dbReference>
<dbReference type="EMBL" id="CAKKLH010000057">
    <property type="protein sequence ID" value="CAH0101312.1"/>
    <property type="molecule type" value="Genomic_DNA"/>
</dbReference>
<comment type="caution">
    <text evidence="16">The sequence shown here is derived from an EMBL/GenBank/DDBJ whole genome shotgun (WGS) entry which is preliminary data.</text>
</comment>
<evidence type="ECO:0000256" key="10">
    <source>
        <dbReference type="ARBA" id="ARBA00033033"/>
    </source>
</evidence>
<dbReference type="GO" id="GO:0004814">
    <property type="term" value="F:arginine-tRNA ligase activity"/>
    <property type="evidence" value="ECO:0007669"/>
    <property type="project" value="UniProtKB-EC"/>
</dbReference>
<dbReference type="GO" id="GO:0006420">
    <property type="term" value="P:arginyl-tRNA aminoacylation"/>
    <property type="evidence" value="ECO:0007669"/>
    <property type="project" value="InterPro"/>
</dbReference>
<evidence type="ECO:0000256" key="7">
    <source>
        <dbReference type="ARBA" id="ARBA00022840"/>
    </source>
</evidence>
<dbReference type="Gene3D" id="1.10.730.10">
    <property type="entry name" value="Isoleucyl-tRNA Synthetase, Domain 1"/>
    <property type="match status" value="1"/>
</dbReference>
<evidence type="ECO:0000259" key="14">
    <source>
        <dbReference type="SMART" id="SM00836"/>
    </source>
</evidence>
<evidence type="ECO:0000256" key="2">
    <source>
        <dbReference type="ARBA" id="ARBA00005594"/>
    </source>
</evidence>
<dbReference type="InterPro" id="IPR001412">
    <property type="entry name" value="aa-tRNA-synth_I_CS"/>
</dbReference>
<dbReference type="GO" id="GO:0005524">
    <property type="term" value="F:ATP binding"/>
    <property type="evidence" value="ECO:0007669"/>
    <property type="project" value="UniProtKB-KW"/>
</dbReference>
<dbReference type="Pfam" id="PF03485">
    <property type="entry name" value="Arg_tRNA_synt_N"/>
    <property type="match status" value="1"/>
</dbReference>
<dbReference type="SMART" id="SM00836">
    <property type="entry name" value="DALR_1"/>
    <property type="match status" value="1"/>
</dbReference>
<comment type="similarity">
    <text evidence="2 13">Belongs to the class-I aminoacyl-tRNA synthetase family.</text>
</comment>
<dbReference type="OrthoDB" id="68056at2759"/>
<keyword evidence="6 13" id="KW-0547">Nucleotide-binding</keyword>
<keyword evidence="17" id="KW-1185">Reference proteome</keyword>
<evidence type="ECO:0000256" key="3">
    <source>
        <dbReference type="ARBA" id="ARBA00012837"/>
    </source>
</evidence>
<evidence type="ECO:0000256" key="12">
    <source>
        <dbReference type="ARBA" id="ARBA00071644"/>
    </source>
</evidence>
<evidence type="ECO:0000256" key="13">
    <source>
        <dbReference type="RuleBase" id="RU363038"/>
    </source>
</evidence>
<keyword evidence="9 13" id="KW-0030">Aminoacyl-tRNA synthetase</keyword>
<keyword evidence="7 13" id="KW-0067">ATP-binding</keyword>
<accession>A0A8J2W1M8</accession>
<evidence type="ECO:0000256" key="9">
    <source>
        <dbReference type="ARBA" id="ARBA00023146"/>
    </source>
</evidence>
<evidence type="ECO:0000259" key="15">
    <source>
        <dbReference type="SMART" id="SM01016"/>
    </source>
</evidence>
<dbReference type="NCBIfam" id="TIGR00456">
    <property type="entry name" value="argS"/>
    <property type="match status" value="1"/>
</dbReference>
<reference evidence="16" key="1">
    <citation type="submission" date="2021-11" db="EMBL/GenBank/DDBJ databases">
        <authorList>
            <person name="Schell T."/>
        </authorList>
    </citation>
    <scope>NUCLEOTIDE SEQUENCE</scope>
    <source>
        <strain evidence="16">M5</strain>
    </source>
</reference>
<dbReference type="FunFam" id="3.40.50.620:FF:000084">
    <property type="entry name" value="arginine--tRNA ligase, cytoplasmic"/>
    <property type="match status" value="1"/>
</dbReference>
<dbReference type="InterPro" id="IPR036695">
    <property type="entry name" value="Arg-tRNA-synth_N_sf"/>
</dbReference>
<evidence type="ECO:0000256" key="8">
    <source>
        <dbReference type="ARBA" id="ARBA00022917"/>
    </source>
</evidence>